<protein>
    <submittedName>
        <fullName evidence="2">DUF2269 family protein</fullName>
    </submittedName>
</protein>
<name>A0ABW4YPP1_9BACL</name>
<evidence type="ECO:0000313" key="3">
    <source>
        <dbReference type="Proteomes" id="UP001597362"/>
    </source>
</evidence>
<accession>A0ABW4YPP1</accession>
<reference evidence="3" key="1">
    <citation type="journal article" date="2019" name="Int. J. Syst. Evol. Microbiol.">
        <title>The Global Catalogue of Microorganisms (GCM) 10K type strain sequencing project: providing services to taxonomists for standard genome sequencing and annotation.</title>
        <authorList>
            <consortium name="The Broad Institute Genomics Platform"/>
            <consortium name="The Broad Institute Genome Sequencing Center for Infectious Disease"/>
            <person name="Wu L."/>
            <person name="Ma J."/>
        </authorList>
    </citation>
    <scope>NUCLEOTIDE SEQUENCE [LARGE SCALE GENOMIC DNA]</scope>
    <source>
        <strain evidence="3">GH52</strain>
    </source>
</reference>
<feature type="transmembrane region" description="Helical" evidence="1">
    <location>
        <begin position="76"/>
        <end position="96"/>
    </location>
</feature>
<feature type="transmembrane region" description="Helical" evidence="1">
    <location>
        <begin position="127"/>
        <end position="146"/>
    </location>
</feature>
<comment type="caution">
    <text evidence="2">The sequence shown here is derived from an EMBL/GenBank/DDBJ whole genome shotgun (WGS) entry which is preliminary data.</text>
</comment>
<sequence>MIYFIMYYIHVLAAITTVGISIAFPIMTRSARTVSEARQHIDLFQKIKFIPHIGSIIVCLTSSFLLMLQPDLISEPWFILSLLIYFFIQVYTASTITGRLKKQSLILQAHTEEELPLQYKLFTRKALPMEITSELLIIVLIVLIIFKPT</sequence>
<gene>
    <name evidence="2" type="ORF">ACFSJH_17410</name>
</gene>
<dbReference type="EMBL" id="JBHUHO010000040">
    <property type="protein sequence ID" value="MFD2117512.1"/>
    <property type="molecule type" value="Genomic_DNA"/>
</dbReference>
<dbReference type="InterPro" id="IPR018729">
    <property type="entry name" value="DUF2269_transmembrane"/>
</dbReference>
<feature type="transmembrane region" description="Helical" evidence="1">
    <location>
        <begin position="49"/>
        <end position="70"/>
    </location>
</feature>
<keyword evidence="1" id="KW-0812">Transmembrane</keyword>
<evidence type="ECO:0000313" key="2">
    <source>
        <dbReference type="EMBL" id="MFD2117512.1"/>
    </source>
</evidence>
<dbReference type="Pfam" id="PF10027">
    <property type="entry name" value="DUF2269"/>
    <property type="match status" value="1"/>
</dbReference>
<feature type="transmembrane region" description="Helical" evidence="1">
    <location>
        <begin position="6"/>
        <end position="28"/>
    </location>
</feature>
<keyword evidence="1" id="KW-0472">Membrane</keyword>
<keyword evidence="1" id="KW-1133">Transmembrane helix</keyword>
<keyword evidence="3" id="KW-1185">Reference proteome</keyword>
<evidence type="ECO:0000256" key="1">
    <source>
        <dbReference type="SAM" id="Phobius"/>
    </source>
</evidence>
<proteinExistence type="predicted"/>
<organism evidence="2 3">
    <name type="scientific">Paenibacillus yanchengensis</name>
    <dbReference type="NCBI Taxonomy" id="2035833"/>
    <lineage>
        <taxon>Bacteria</taxon>
        <taxon>Bacillati</taxon>
        <taxon>Bacillota</taxon>
        <taxon>Bacilli</taxon>
        <taxon>Bacillales</taxon>
        <taxon>Paenibacillaceae</taxon>
        <taxon>Paenibacillus</taxon>
    </lineage>
</organism>
<dbReference type="Proteomes" id="UP001597362">
    <property type="component" value="Unassembled WGS sequence"/>
</dbReference>
<dbReference type="RefSeq" id="WP_377774753.1">
    <property type="nucleotide sequence ID" value="NZ_JBHUHO010000040.1"/>
</dbReference>